<evidence type="ECO:0000313" key="1">
    <source>
        <dbReference type="EMBL" id="QIG73468.1"/>
    </source>
</evidence>
<sequence length="63" mass="7538">MDIELEKMQEIVDDINEKFKDEIRPGCIPKKLCHEINQFVAMKYNEFFVSAEFENKSIVFHLD</sequence>
<accession>A0A7S5R9K2</accession>
<reference evidence="1 2" key="1">
    <citation type="submission" date="2020-01" db="EMBL/GenBank/DDBJ databases">
        <title>Patterns of diversity and host range of bacteriophage communities associated with bean-nodulatin bacteria.</title>
        <authorList>
            <person name="Vann Cauwenberghe J."/>
            <person name="Santamaria R.I."/>
            <person name="Bustos P."/>
            <person name="Juarez S."/>
            <person name="Gonzalez V."/>
        </authorList>
    </citation>
    <scope>NUCLEOTIDE SEQUENCE [LARGE SCALE GENOMIC DNA]</scope>
    <source>
        <strain evidence="2">RHph</strain>
    </source>
</reference>
<dbReference type="Proteomes" id="UP000615696">
    <property type="component" value="Segment"/>
</dbReference>
<proteinExistence type="predicted"/>
<organism evidence="1 2">
    <name type="scientific">Rhizobium phage RHph_I1_9</name>
    <dbReference type="NCBI Taxonomy" id="2509729"/>
    <lineage>
        <taxon>Viruses</taxon>
        <taxon>Duplodnaviria</taxon>
        <taxon>Heunggongvirae</taxon>
        <taxon>Uroviricota</taxon>
        <taxon>Caudoviricetes</taxon>
        <taxon>Pootjesviridae</taxon>
        <taxon>Staniewskivirinae</taxon>
        <taxon>Trinifflemingvirus</taxon>
        <taxon>Trinifflemingvirus I19</taxon>
    </lineage>
</organism>
<protein>
    <submittedName>
        <fullName evidence="1">Uncharacterized protein</fullName>
    </submittedName>
</protein>
<evidence type="ECO:0000313" key="2">
    <source>
        <dbReference type="Proteomes" id="UP000615696"/>
    </source>
</evidence>
<name>A0A7S5R9K2_9CAUD</name>
<dbReference type="EMBL" id="MN988532">
    <property type="protein sequence ID" value="QIG73468.1"/>
    <property type="molecule type" value="Genomic_DNA"/>
</dbReference>
<keyword evidence="2" id="KW-1185">Reference proteome</keyword>
<gene>
    <name evidence="1" type="ORF">EVC04_031</name>
</gene>